<reference evidence="1" key="2">
    <citation type="submission" date="2012-01" db="EMBL/GenBank/DDBJ databases">
        <authorList>
            <person name="Kleemann D."/>
        </authorList>
    </citation>
    <scope>NUCLEOTIDE SEQUENCE</scope>
    <source>
        <strain evidence="1">IMI349063A</strain>
        <tissue evidence="1">Infected leaf material</tissue>
    </source>
</reference>
<gene>
    <name evidence="1" type="primary">EC77</name>
</gene>
<organism evidence="1">
    <name type="scientific">Colletotrichum higginsianum</name>
    <dbReference type="NCBI Taxonomy" id="80884"/>
    <lineage>
        <taxon>Eukaryota</taxon>
        <taxon>Fungi</taxon>
        <taxon>Dikarya</taxon>
        <taxon>Ascomycota</taxon>
        <taxon>Pezizomycotina</taxon>
        <taxon>Sordariomycetes</taxon>
        <taxon>Hypocreomycetidae</taxon>
        <taxon>Glomerellales</taxon>
        <taxon>Glomerellaceae</taxon>
        <taxon>Colletotrichum</taxon>
        <taxon>Colletotrichum destructivum species complex</taxon>
    </lineage>
</organism>
<proteinExistence type="evidence at transcript level"/>
<dbReference type="EMBL" id="HE651240">
    <property type="protein sequence ID" value="CCF70959.1"/>
    <property type="molecule type" value="mRNA"/>
</dbReference>
<feature type="non-terminal residue" evidence="1">
    <location>
        <position position="64"/>
    </location>
</feature>
<evidence type="ECO:0000313" key="1">
    <source>
        <dbReference type="EMBL" id="CCF70959.1"/>
    </source>
</evidence>
<accession>I2G7F7</accession>
<protein>
    <submittedName>
        <fullName evidence="1">EC77 protein</fullName>
    </submittedName>
</protein>
<sequence length="64" mass="7197">MARGTLVRLWLLCSPGEMSRSDETTHARFLHPIHRPLSLRLPLISGDETWPNSCRNCAAPPEDS</sequence>
<reference evidence="1" key="1">
    <citation type="journal article" date="2012" name="PLoS Pathog.">
        <title>Sequential delivery of host-induced virulence effectors by appressoria and intracellular hyphae of the phytopathogen Colletotrichum higginsianum.</title>
        <authorList>
            <person name="Kleemann J."/>
            <person name="Rincon-Rivera L.J."/>
            <person name="Takahara H."/>
            <person name="Neumann U."/>
            <person name="van Themaat E.V.L."/>
            <person name="van der Does H.C."/>
            <person name="Hacquard S."/>
            <person name="Stueber K."/>
            <person name="Will I."/>
            <person name="Schmalenbach W."/>
            <person name="Schmelzer E."/>
            <person name="O'Connell R."/>
        </authorList>
    </citation>
    <scope>NUCLEOTIDE SEQUENCE</scope>
    <source>
        <strain evidence="1">IMI349063A</strain>
        <tissue evidence="1">Infected leaf material</tissue>
    </source>
</reference>
<dbReference type="AlphaFoldDB" id="I2G7F7"/>
<name>I2G7F7_9PEZI</name>